<organism evidence="1">
    <name type="scientific">Homavirus sp</name>
    <dbReference type="NCBI Taxonomy" id="2487769"/>
    <lineage>
        <taxon>Viruses</taxon>
        <taxon>Varidnaviria</taxon>
        <taxon>Bamfordvirae</taxon>
        <taxon>Nucleocytoviricota</taxon>
        <taxon>Megaviricetes</taxon>
        <taxon>Imitervirales</taxon>
        <taxon>Mimiviridae</taxon>
        <taxon>Klosneuvirinae</taxon>
    </lineage>
</organism>
<reference evidence="1" key="1">
    <citation type="submission" date="2018-10" db="EMBL/GenBank/DDBJ databases">
        <title>Hidden diversity of soil giant viruses.</title>
        <authorList>
            <person name="Schulz F."/>
            <person name="Alteio L."/>
            <person name="Goudeau D."/>
            <person name="Ryan E.M."/>
            <person name="Malmstrom R.R."/>
            <person name="Blanchard J."/>
            <person name="Woyke T."/>
        </authorList>
    </citation>
    <scope>NUCLEOTIDE SEQUENCE</scope>
    <source>
        <strain evidence="1">HOV1</strain>
    </source>
</reference>
<accession>A0A3G5A748</accession>
<sequence>MALQYPFAITYLRYKGTMGSDTLYFAPGGGPARTTDELMVSGDPNTMTLAQLKVLILEHFQRNGAKCQIEYVTPLELSDDARTVEDWVKNPTQFQIDNKVKSENELWREHRAMYGKLCVNVYYQV</sequence>
<evidence type="ECO:0000313" key="1">
    <source>
        <dbReference type="EMBL" id="AYV82324.1"/>
    </source>
</evidence>
<protein>
    <submittedName>
        <fullName evidence="1">Uncharacterized protein</fullName>
    </submittedName>
</protein>
<dbReference type="EMBL" id="MK072361">
    <property type="protein sequence ID" value="AYV82324.1"/>
    <property type="molecule type" value="Genomic_DNA"/>
</dbReference>
<proteinExistence type="predicted"/>
<name>A0A3G5A748_9VIRU</name>
<gene>
    <name evidence="1" type="ORF">Homavirus30_6</name>
</gene>